<evidence type="ECO:0000313" key="2">
    <source>
        <dbReference type="Proteomes" id="UP000654075"/>
    </source>
</evidence>
<gene>
    <name evidence="1" type="ORF">PGLA1383_LOCUS9364</name>
</gene>
<proteinExistence type="predicted"/>
<protein>
    <submittedName>
        <fullName evidence="1">Uncharacterized protein</fullName>
    </submittedName>
</protein>
<comment type="caution">
    <text evidence="1">The sequence shown here is derived from an EMBL/GenBank/DDBJ whole genome shotgun (WGS) entry which is preliminary data.</text>
</comment>
<accession>A0A813DNB5</accession>
<keyword evidence="2" id="KW-1185">Reference proteome</keyword>
<organism evidence="1 2">
    <name type="scientific">Polarella glacialis</name>
    <name type="common">Dinoflagellate</name>
    <dbReference type="NCBI Taxonomy" id="89957"/>
    <lineage>
        <taxon>Eukaryota</taxon>
        <taxon>Sar</taxon>
        <taxon>Alveolata</taxon>
        <taxon>Dinophyceae</taxon>
        <taxon>Suessiales</taxon>
        <taxon>Suessiaceae</taxon>
        <taxon>Polarella</taxon>
    </lineage>
</organism>
<sequence length="133" mass="14534">MRARLADGACRFPGLVHMGHFLGLSPGDFRKFDVLEGRARADWGNAQGPPESAFQPYGSTQCAKLCKALGNAWRRHVASAFIAAIFFSGAAATKGEGFFPFDGRQIPHHLCNDECSLKMKEVQQKKRAPRGAI</sequence>
<name>A0A813DNB5_POLGL</name>
<reference evidence="1" key="1">
    <citation type="submission" date="2021-02" db="EMBL/GenBank/DDBJ databases">
        <authorList>
            <person name="Dougan E. K."/>
            <person name="Rhodes N."/>
            <person name="Thang M."/>
            <person name="Chan C."/>
        </authorList>
    </citation>
    <scope>NUCLEOTIDE SEQUENCE</scope>
</reference>
<evidence type="ECO:0000313" key="1">
    <source>
        <dbReference type="EMBL" id="CAE8590650.1"/>
    </source>
</evidence>
<dbReference type="AlphaFoldDB" id="A0A813DNB5"/>
<dbReference type="Proteomes" id="UP000654075">
    <property type="component" value="Unassembled WGS sequence"/>
</dbReference>
<dbReference type="EMBL" id="CAJNNV010004388">
    <property type="protein sequence ID" value="CAE8590650.1"/>
    <property type="molecule type" value="Genomic_DNA"/>
</dbReference>